<keyword evidence="3" id="KW-1185">Reference proteome</keyword>
<organism evidence="2 3">
    <name type="scientific">Acetomicrobium hydrogeniformans ATCC BAA-1850</name>
    <dbReference type="NCBI Taxonomy" id="592015"/>
    <lineage>
        <taxon>Bacteria</taxon>
        <taxon>Thermotogati</taxon>
        <taxon>Synergistota</taxon>
        <taxon>Synergistia</taxon>
        <taxon>Synergistales</taxon>
        <taxon>Acetomicrobiaceae</taxon>
        <taxon>Acetomicrobium</taxon>
    </lineage>
</organism>
<evidence type="ECO:0000313" key="2">
    <source>
        <dbReference type="EMBL" id="KRT36311.1"/>
    </source>
</evidence>
<dbReference type="RefSeq" id="WP_057940972.1">
    <property type="nucleotide sequence ID" value="NZ_ACJX03000001.1"/>
</dbReference>
<dbReference type="AlphaFoldDB" id="A0A0T5XD85"/>
<protein>
    <recommendedName>
        <fullName evidence="1">Putative heavy-metal chelation domain-containing protein</fullName>
    </recommendedName>
</protein>
<dbReference type="Pfam" id="PF04016">
    <property type="entry name" value="DUF364"/>
    <property type="match status" value="1"/>
</dbReference>
<proteinExistence type="predicted"/>
<dbReference type="Gene3D" id="3.40.50.11590">
    <property type="match status" value="1"/>
</dbReference>
<dbReference type="Proteomes" id="UP000005273">
    <property type="component" value="Unassembled WGS sequence"/>
</dbReference>
<dbReference type="eggNOG" id="COG2014">
    <property type="taxonomic scope" value="Bacteria"/>
</dbReference>
<dbReference type="InterPro" id="IPR007161">
    <property type="entry name" value="DUF364"/>
</dbReference>
<evidence type="ECO:0000313" key="3">
    <source>
        <dbReference type="Proteomes" id="UP000005273"/>
    </source>
</evidence>
<comment type="caution">
    <text evidence="2">The sequence shown here is derived from an EMBL/GenBank/DDBJ whole genome shotgun (WGS) entry which is preliminary data.</text>
</comment>
<accession>A0A0T5XD85</accession>
<gene>
    <name evidence="2" type="ORF">HMPREF1705_03587</name>
</gene>
<feature type="domain" description="Putative heavy-metal chelation" evidence="1">
    <location>
        <begin position="144"/>
        <end position="242"/>
    </location>
</feature>
<name>A0A0T5XD85_9BACT</name>
<dbReference type="EMBL" id="ACJX03000001">
    <property type="protein sequence ID" value="KRT36311.1"/>
    <property type="molecule type" value="Genomic_DNA"/>
</dbReference>
<dbReference type="SUPFAM" id="SSF159713">
    <property type="entry name" value="Dhaf3308-like"/>
    <property type="match status" value="1"/>
</dbReference>
<dbReference type="STRING" id="592015.HMPREF1705_03587"/>
<sequence>MKCIENNKSSDLLLDVRKIVLKNIKSLSHLLDESVFVEPLGVEEALGDPAPYKDFALQRGEEKLIEATLNGEKGQAFTSRPSRWRGTLEEVLLLPLNLEKNRAIFLATVNALGRHLGWDDHTIHCKDKAPDRCGRKMAEFVSETLDPSAKVGIIGYQPAIIKHMAEVLGKERVKLCDLNPQNIGKDVFGVRVLDGDTALEEIARDCRVCLITGSTLVNSTLDRILQTMETRGVKPFIYGTTAAIPAKLLGIERLCFEAQ</sequence>
<dbReference type="OrthoDB" id="3596at2"/>
<reference evidence="3" key="1">
    <citation type="submission" date="2012-09" db="EMBL/GenBank/DDBJ databases">
        <authorList>
            <person name="Weinstock G."/>
            <person name="Sodergren E."/>
            <person name="Clifton S."/>
            <person name="Fulton L."/>
            <person name="Fulton B."/>
            <person name="Courtney L."/>
            <person name="Fronick C."/>
            <person name="Harrison M."/>
            <person name="Strong C."/>
            <person name="Farmer C."/>
            <person name="Delehaunty K."/>
            <person name="Markovic C."/>
            <person name="Hall O."/>
            <person name="Minx P."/>
            <person name="Tomlinson C."/>
            <person name="Mitreva M."/>
            <person name="Nelson J."/>
            <person name="Hou S."/>
            <person name="Wollam A."/>
            <person name="Pepin K.H."/>
            <person name="Johnson M."/>
            <person name="Bhonagiri V."/>
            <person name="Nash W.E."/>
            <person name="Suruliraj S."/>
            <person name="Warren W."/>
            <person name="Chinwalla A."/>
            <person name="Mardis E.R."/>
            <person name="Wilson R.K."/>
        </authorList>
    </citation>
    <scope>NUCLEOTIDE SEQUENCE [LARGE SCALE GENOMIC DNA]</scope>
    <source>
        <strain evidence="3">OS1</strain>
    </source>
</reference>
<evidence type="ECO:0000259" key="1">
    <source>
        <dbReference type="Pfam" id="PF04016"/>
    </source>
</evidence>